<evidence type="ECO:0000313" key="1">
    <source>
        <dbReference type="EMBL" id="GHC50006.1"/>
    </source>
</evidence>
<evidence type="ECO:0000313" key="2">
    <source>
        <dbReference type="Proteomes" id="UP000608923"/>
    </source>
</evidence>
<comment type="caution">
    <text evidence="1">The sequence shown here is derived from an EMBL/GenBank/DDBJ whole genome shotgun (WGS) entry which is preliminary data.</text>
</comment>
<organism evidence="1 2">
    <name type="scientific">Alcaligenes pakistanensis</name>
    <dbReference type="NCBI Taxonomy" id="1482717"/>
    <lineage>
        <taxon>Bacteria</taxon>
        <taxon>Pseudomonadati</taxon>
        <taxon>Pseudomonadota</taxon>
        <taxon>Betaproteobacteria</taxon>
        <taxon>Burkholderiales</taxon>
        <taxon>Alcaligenaceae</taxon>
        <taxon>Alcaligenes</taxon>
    </lineage>
</organism>
<accession>A0A8H9M901</accession>
<reference evidence="2" key="1">
    <citation type="journal article" date="2019" name="Int. J. Syst. Evol. Microbiol.">
        <title>The Global Catalogue of Microorganisms (GCM) 10K type strain sequencing project: providing services to taxonomists for standard genome sequencing and annotation.</title>
        <authorList>
            <consortium name="The Broad Institute Genomics Platform"/>
            <consortium name="The Broad Institute Genome Sequencing Center for Infectious Disease"/>
            <person name="Wu L."/>
            <person name="Ma J."/>
        </authorList>
    </citation>
    <scope>NUCLEOTIDE SEQUENCE [LARGE SCALE GENOMIC DNA]</scope>
    <source>
        <strain evidence="2">KCTC 42083</strain>
    </source>
</reference>
<dbReference type="Proteomes" id="UP000608923">
    <property type="component" value="Unassembled WGS sequence"/>
</dbReference>
<dbReference type="EMBL" id="BMZN01000003">
    <property type="protein sequence ID" value="GHC50006.1"/>
    <property type="molecule type" value="Genomic_DNA"/>
</dbReference>
<gene>
    <name evidence="1" type="ORF">GCM10010096_22370</name>
</gene>
<name>A0A8H9M901_9BURK</name>
<keyword evidence="2" id="KW-1185">Reference proteome</keyword>
<proteinExistence type="predicted"/>
<dbReference type="AlphaFoldDB" id="A0A8H9M901"/>
<sequence>MHIQGAARQIDQGTWARHHMRTTELHGAALRGPFTDAVAGYPQITAHFQKPPCGVPAVFVVAICACRHKYQITAIQPDVTAAQIVAFAVNGCIALLIALDIYQNIIGFHRHSHTDVARHVNDSIFAYVTALASIHKDLAAGGQRQAVCIENNIATTANLHQ</sequence>
<protein>
    <submittedName>
        <fullName evidence="1">Uncharacterized protein</fullName>
    </submittedName>
</protein>